<name>A0A6A4VTH6_AMPAM</name>
<feature type="domain" description="PPM-type phosphatase" evidence="5">
    <location>
        <begin position="76"/>
        <end position="413"/>
    </location>
</feature>
<dbReference type="PANTHER" id="PTHR13832:SF354">
    <property type="entry name" value="GM14138P"/>
    <property type="match status" value="1"/>
</dbReference>
<organism evidence="6 7">
    <name type="scientific">Amphibalanus amphitrite</name>
    <name type="common">Striped barnacle</name>
    <name type="synonym">Balanus amphitrite</name>
    <dbReference type="NCBI Taxonomy" id="1232801"/>
    <lineage>
        <taxon>Eukaryota</taxon>
        <taxon>Metazoa</taxon>
        <taxon>Ecdysozoa</taxon>
        <taxon>Arthropoda</taxon>
        <taxon>Crustacea</taxon>
        <taxon>Multicrustacea</taxon>
        <taxon>Cirripedia</taxon>
        <taxon>Thoracica</taxon>
        <taxon>Thoracicalcarea</taxon>
        <taxon>Balanomorpha</taxon>
        <taxon>Balanoidea</taxon>
        <taxon>Balanidae</taxon>
        <taxon>Amphibalaninae</taxon>
        <taxon>Amphibalanus</taxon>
    </lineage>
</organism>
<dbReference type="InterPro" id="IPR000222">
    <property type="entry name" value="PP2C_BS"/>
</dbReference>
<dbReference type="InterPro" id="IPR001932">
    <property type="entry name" value="PPM-type_phosphatase-like_dom"/>
</dbReference>
<sequence length="413" mass="46156">MLNKLRVAVYSAVGGQEEPIAAGPRPPADERLPKFPYSRPSFLRLASEDEVQVAADRSIRPIMVPRDISCMPWMAGYAEAVNAGKSKRNEDTAHLHVGSLHRPDERGSDTGARSVPYYYFGLFDGHAGHGASTAAANQLHHIVHERLMDIVEHLLPPDGAPEPAARTDFFWVSSRELSVDKLVTGALEAAFNEMDEQIAEDRRRYDMRGGCTALVALFLLGRLYVANAGDSRAVVCRRGRAMVASHDFTPETERQRVRQLASRQPSLCGGEFTHLEFCRRLTRRDLGQRVLYRDAHMTGWAYKTVTESDIKFPVVCGEGKRSRVCATIGVTRGFGDHNLRAQNTNVYVKPFLLSQPEVLIINLEEEAAVTESDVLVMATDGLWDVVSNQRMAELVERALSHFPAHDQSMRRYR</sequence>
<comment type="caution">
    <text evidence="6">The sequence shown here is derived from an EMBL/GenBank/DDBJ whole genome shotgun (WGS) entry which is preliminary data.</text>
</comment>
<dbReference type="SUPFAM" id="SSF81606">
    <property type="entry name" value="PP2C-like"/>
    <property type="match status" value="1"/>
</dbReference>
<dbReference type="Gene3D" id="3.60.40.10">
    <property type="entry name" value="PPM-type phosphatase domain"/>
    <property type="match status" value="1"/>
</dbReference>
<keyword evidence="7" id="KW-1185">Reference proteome</keyword>
<dbReference type="PROSITE" id="PS51746">
    <property type="entry name" value="PPM_2"/>
    <property type="match status" value="1"/>
</dbReference>
<dbReference type="PROSITE" id="PS01032">
    <property type="entry name" value="PPM_1"/>
    <property type="match status" value="1"/>
</dbReference>
<evidence type="ECO:0000313" key="7">
    <source>
        <dbReference type="Proteomes" id="UP000440578"/>
    </source>
</evidence>
<dbReference type="PANTHER" id="PTHR13832">
    <property type="entry name" value="PROTEIN PHOSPHATASE 2C"/>
    <property type="match status" value="1"/>
</dbReference>
<evidence type="ECO:0000259" key="5">
    <source>
        <dbReference type="PROSITE" id="PS51746"/>
    </source>
</evidence>
<keyword evidence="1" id="KW-0479">Metal-binding</keyword>
<dbReference type="AlphaFoldDB" id="A0A6A4VTH6"/>
<evidence type="ECO:0000256" key="4">
    <source>
        <dbReference type="RuleBase" id="RU003465"/>
    </source>
</evidence>
<evidence type="ECO:0000256" key="3">
    <source>
        <dbReference type="ARBA" id="ARBA00022912"/>
    </source>
</evidence>
<dbReference type="CDD" id="cd00143">
    <property type="entry name" value="PP2Cc"/>
    <property type="match status" value="1"/>
</dbReference>
<evidence type="ECO:0000256" key="1">
    <source>
        <dbReference type="ARBA" id="ARBA00022723"/>
    </source>
</evidence>
<dbReference type="Proteomes" id="UP000440578">
    <property type="component" value="Unassembled WGS sequence"/>
</dbReference>
<dbReference type="GO" id="GO:0046872">
    <property type="term" value="F:metal ion binding"/>
    <property type="evidence" value="ECO:0007669"/>
    <property type="project" value="UniProtKB-KW"/>
</dbReference>
<comment type="similarity">
    <text evidence="4">Belongs to the PP2C family.</text>
</comment>
<evidence type="ECO:0000313" key="6">
    <source>
        <dbReference type="EMBL" id="KAF0298146.1"/>
    </source>
</evidence>
<gene>
    <name evidence="6" type="primary">MARCO_0</name>
    <name evidence="6" type="ORF">FJT64_000474</name>
</gene>
<dbReference type="SMART" id="SM00332">
    <property type="entry name" value="PP2Cc"/>
    <property type="match status" value="1"/>
</dbReference>
<dbReference type="EMBL" id="VIIS01001442">
    <property type="protein sequence ID" value="KAF0298146.1"/>
    <property type="molecule type" value="Genomic_DNA"/>
</dbReference>
<dbReference type="OrthoDB" id="10264738at2759"/>
<keyword evidence="2 4" id="KW-0378">Hydrolase</keyword>
<accession>A0A6A4VTH6</accession>
<dbReference type="GO" id="GO:0004741">
    <property type="term" value="F:[pyruvate dehydrogenase (acetyl-transferring)]-phosphatase activity"/>
    <property type="evidence" value="ECO:0007669"/>
    <property type="project" value="TreeGrafter"/>
</dbReference>
<reference evidence="6 7" key="1">
    <citation type="submission" date="2019-07" db="EMBL/GenBank/DDBJ databases">
        <title>Draft genome assembly of a fouling barnacle, Amphibalanus amphitrite (Darwin, 1854): The first reference genome for Thecostraca.</title>
        <authorList>
            <person name="Kim W."/>
        </authorList>
    </citation>
    <scope>NUCLEOTIDE SEQUENCE [LARGE SCALE GENOMIC DNA]</scope>
    <source>
        <strain evidence="6">SNU_AA5</strain>
        <tissue evidence="6">Soma without cirri and trophi</tissue>
    </source>
</reference>
<proteinExistence type="inferred from homology"/>
<evidence type="ECO:0000256" key="2">
    <source>
        <dbReference type="ARBA" id="ARBA00022801"/>
    </source>
</evidence>
<protein>
    <submittedName>
        <fullName evidence="6">Protein phosphatase 1H</fullName>
    </submittedName>
</protein>
<dbReference type="InterPro" id="IPR015655">
    <property type="entry name" value="PP2C"/>
</dbReference>
<keyword evidence="3 4" id="KW-0904">Protein phosphatase</keyword>
<dbReference type="GO" id="GO:0005739">
    <property type="term" value="C:mitochondrion"/>
    <property type="evidence" value="ECO:0007669"/>
    <property type="project" value="TreeGrafter"/>
</dbReference>
<dbReference type="InterPro" id="IPR036457">
    <property type="entry name" value="PPM-type-like_dom_sf"/>
</dbReference>
<dbReference type="Pfam" id="PF00481">
    <property type="entry name" value="PP2C"/>
    <property type="match status" value="2"/>
</dbReference>